<dbReference type="GO" id="GO:0000976">
    <property type="term" value="F:transcription cis-regulatory region binding"/>
    <property type="evidence" value="ECO:0007669"/>
    <property type="project" value="TreeGrafter"/>
</dbReference>
<gene>
    <name evidence="5" type="ORF">EM808_28110</name>
</gene>
<evidence type="ECO:0000313" key="5">
    <source>
        <dbReference type="EMBL" id="RVT56220.1"/>
    </source>
</evidence>
<dbReference type="InterPro" id="IPR028082">
    <property type="entry name" value="Peripla_BP_I"/>
</dbReference>
<keyword evidence="6" id="KW-1185">Reference proteome</keyword>
<dbReference type="InterPro" id="IPR010982">
    <property type="entry name" value="Lambda_DNA-bd_dom_sf"/>
</dbReference>
<keyword evidence="2" id="KW-0238">DNA-binding</keyword>
<evidence type="ECO:0000256" key="1">
    <source>
        <dbReference type="ARBA" id="ARBA00023015"/>
    </source>
</evidence>
<dbReference type="GeneID" id="87620624"/>
<dbReference type="SUPFAM" id="SSF47413">
    <property type="entry name" value="lambda repressor-like DNA-binding domains"/>
    <property type="match status" value="1"/>
</dbReference>
<protein>
    <submittedName>
        <fullName evidence="5">LacI family transcriptional regulator</fullName>
    </submittedName>
</protein>
<dbReference type="CDD" id="cd06294">
    <property type="entry name" value="PBP1_MalR-like"/>
    <property type="match status" value="1"/>
</dbReference>
<dbReference type="GO" id="GO:0003700">
    <property type="term" value="F:DNA-binding transcription factor activity"/>
    <property type="evidence" value="ECO:0007669"/>
    <property type="project" value="TreeGrafter"/>
</dbReference>
<dbReference type="SMART" id="SM00354">
    <property type="entry name" value="HTH_LACI"/>
    <property type="match status" value="1"/>
</dbReference>
<name>A0A437K2S7_9BACI</name>
<dbReference type="PANTHER" id="PTHR30146">
    <property type="entry name" value="LACI-RELATED TRANSCRIPTIONAL REPRESSOR"/>
    <property type="match status" value="1"/>
</dbReference>
<organism evidence="5 6">
    <name type="scientific">Niallia taxi</name>
    <dbReference type="NCBI Taxonomy" id="2499688"/>
    <lineage>
        <taxon>Bacteria</taxon>
        <taxon>Bacillati</taxon>
        <taxon>Bacillota</taxon>
        <taxon>Bacilli</taxon>
        <taxon>Bacillales</taxon>
        <taxon>Bacillaceae</taxon>
        <taxon>Niallia</taxon>
    </lineage>
</organism>
<dbReference type="CDD" id="cd01392">
    <property type="entry name" value="HTH_LacI"/>
    <property type="match status" value="1"/>
</dbReference>
<dbReference type="Pfam" id="PF00356">
    <property type="entry name" value="LacI"/>
    <property type="match status" value="1"/>
</dbReference>
<evidence type="ECO:0000256" key="2">
    <source>
        <dbReference type="ARBA" id="ARBA00023125"/>
    </source>
</evidence>
<dbReference type="SUPFAM" id="SSF53822">
    <property type="entry name" value="Periplasmic binding protein-like I"/>
    <property type="match status" value="1"/>
</dbReference>
<dbReference type="PANTHER" id="PTHR30146:SF109">
    <property type="entry name" value="HTH-TYPE TRANSCRIPTIONAL REGULATOR GALS"/>
    <property type="match status" value="1"/>
</dbReference>
<sequence>MSVTIKDVAKLAKVAPSTVSRVIANNPRISEKTKNRVREAMESLGYHPNYNARSLANRSTQSIGLVMPSSVDKVFQNPFFPEVIRGISTKAHEEDFAIYMSTGQSEQESLEGVERMLHGGRVDGVIILYSSIDDKIMSFLQEEKFPFSVIGKPYNNVNQITHVDNDNVQAGKDVTDYLIQLGHKRIAYVCGSLDSVVSMDRKLGYKKALQDANISYQEEYILKEELLNDGGIKEISRLMSLQSPPTALIVKDDLLSFSIMGTIDKMGYSIPKDLSLVSFNNLMLSEFTRPPLTTVDIDIFNLGYHAADCLLNLIKNPGQEAKQVIVPHRLVERQTGQRI</sequence>
<dbReference type="PROSITE" id="PS50932">
    <property type="entry name" value="HTH_LACI_2"/>
    <property type="match status" value="1"/>
</dbReference>
<evidence type="ECO:0000259" key="4">
    <source>
        <dbReference type="PROSITE" id="PS50932"/>
    </source>
</evidence>
<evidence type="ECO:0000256" key="3">
    <source>
        <dbReference type="ARBA" id="ARBA00023163"/>
    </source>
</evidence>
<dbReference type="Gene3D" id="1.10.260.40">
    <property type="entry name" value="lambda repressor-like DNA-binding domains"/>
    <property type="match status" value="1"/>
</dbReference>
<dbReference type="Gene3D" id="3.40.50.2300">
    <property type="match status" value="2"/>
</dbReference>
<proteinExistence type="predicted"/>
<reference evidence="5 6" key="1">
    <citation type="submission" date="2019-01" db="EMBL/GenBank/DDBJ databases">
        <title>Bacillus sp. M5HDSG1-1, whole genome shotgun sequence.</title>
        <authorList>
            <person name="Tuo L."/>
        </authorList>
    </citation>
    <scope>NUCLEOTIDE SEQUENCE [LARGE SCALE GENOMIC DNA]</scope>
    <source>
        <strain evidence="5 6">M5HDSG1-1</strain>
    </source>
</reference>
<evidence type="ECO:0000313" key="6">
    <source>
        <dbReference type="Proteomes" id="UP000288024"/>
    </source>
</evidence>
<keyword evidence="1" id="KW-0805">Transcription regulation</keyword>
<dbReference type="InterPro" id="IPR046335">
    <property type="entry name" value="LacI/GalR-like_sensor"/>
</dbReference>
<comment type="caution">
    <text evidence="5">The sequence shown here is derived from an EMBL/GenBank/DDBJ whole genome shotgun (WGS) entry which is preliminary data.</text>
</comment>
<dbReference type="AlphaFoldDB" id="A0A437K2S7"/>
<dbReference type="Pfam" id="PF13377">
    <property type="entry name" value="Peripla_BP_3"/>
    <property type="match status" value="1"/>
</dbReference>
<dbReference type="InterPro" id="IPR000843">
    <property type="entry name" value="HTH_LacI"/>
</dbReference>
<feature type="domain" description="HTH lacI-type" evidence="4">
    <location>
        <begin position="3"/>
        <end position="57"/>
    </location>
</feature>
<dbReference type="Proteomes" id="UP000288024">
    <property type="component" value="Unassembled WGS sequence"/>
</dbReference>
<accession>A0A437K2S7</accession>
<dbReference type="EMBL" id="RZTZ01000038">
    <property type="protein sequence ID" value="RVT56220.1"/>
    <property type="molecule type" value="Genomic_DNA"/>
</dbReference>
<keyword evidence="3" id="KW-0804">Transcription</keyword>
<dbReference type="RefSeq" id="WP_127743080.1">
    <property type="nucleotide sequence ID" value="NZ_CAJCKN010000117.1"/>
</dbReference>